<feature type="compositionally biased region" description="Low complexity" evidence="3">
    <location>
        <begin position="7"/>
        <end position="21"/>
    </location>
</feature>
<sequence>MYEQAEPVRSPVSGPGSGRTTGPPPQSPTVHLSASKGRARYGKGAADKREEDQETSDTYEEAEAVKRDTTYTSAGRMYMGASVHQALCSFIRSHRICLAAVTVTVVVFSLVAMGLFIMFFINNKEKSELTVTVNNLKLDLENMSQRDVDNEQNQTAATESFLGTSKMPASLSVQSLLEQLQSDMQQLQVETKAKEQRFQAEIQQLQAETGTKEHMFQSEIQQLHTEMAAKDQMIHDLQQRSYVERCESGFSETPRDAFTSGHGDRHRDLTTTFSRAFRTTPVVTVGLTTLDHLDDENKDGDGNIRVTAGVLSVSTTSLKIKVDKIVHIHAYLKTYVVKYLSASTVNMYEQAEPVRSPVSGPGSGRTTGPPPQSPTVHLSASRGRARYGKGATDKGEEDQETSSTYEEAEEVKRDTTYTSADHMCKGGATGCQAFCSFIRFHRICMAAAVVVVLIAMGLFIMFFINNKEISQLTVTINDLKLDLENLSQRDIYNERNQTAAMDGMSKKPVLLSMEDVIEQLLQQQAMIQQLQIEMAAKDQKTKVLEQNAQAFRQEIKALQQRSIYRCE</sequence>
<evidence type="ECO:0000256" key="2">
    <source>
        <dbReference type="SAM" id="Coils"/>
    </source>
</evidence>
<dbReference type="PANTHER" id="PTHR22799:SF6">
    <property type="entry name" value="C-TYPE LECTIN DOMAIN FAMILY 4 MEMBER M-LIKE"/>
    <property type="match status" value="1"/>
</dbReference>
<feature type="transmembrane region" description="Helical" evidence="4">
    <location>
        <begin position="96"/>
        <end position="121"/>
    </location>
</feature>
<feature type="region of interest" description="Disordered" evidence="3">
    <location>
        <begin position="1"/>
        <end position="62"/>
    </location>
</feature>
<keyword evidence="2" id="KW-0175">Coiled coil</keyword>
<feature type="region of interest" description="Disordered" evidence="3">
    <location>
        <begin position="353"/>
        <end position="413"/>
    </location>
</feature>
<feature type="coiled-coil region" evidence="2">
    <location>
        <begin position="513"/>
        <end position="561"/>
    </location>
</feature>
<dbReference type="InterPro" id="IPR037221">
    <property type="entry name" value="H-type_lectin_dom_sf"/>
</dbReference>
<keyword evidence="1" id="KW-0430">Lectin</keyword>
<feature type="coiled-coil region" evidence="2">
    <location>
        <begin position="170"/>
        <end position="240"/>
    </location>
</feature>
<feature type="transmembrane region" description="Helical" evidence="4">
    <location>
        <begin position="445"/>
        <end position="464"/>
    </location>
</feature>
<gene>
    <name evidence="5" type="ORF">BRAFLDRAFT_67224</name>
</gene>
<dbReference type="GO" id="GO:0007155">
    <property type="term" value="P:cell adhesion"/>
    <property type="evidence" value="ECO:0007669"/>
    <property type="project" value="InterPro"/>
</dbReference>
<proteinExistence type="predicted"/>
<name>C3XSW9_BRAFL</name>
<reference evidence="5" key="1">
    <citation type="journal article" date="2008" name="Nature">
        <title>The amphioxus genome and the evolution of the chordate karyotype.</title>
        <authorList>
            <consortium name="US DOE Joint Genome Institute (JGI-PGF)"/>
            <person name="Putnam N.H."/>
            <person name="Butts T."/>
            <person name="Ferrier D.E.K."/>
            <person name="Furlong R.F."/>
            <person name="Hellsten U."/>
            <person name="Kawashima T."/>
            <person name="Robinson-Rechavi M."/>
            <person name="Shoguchi E."/>
            <person name="Terry A."/>
            <person name="Yu J.-K."/>
            <person name="Benito-Gutierrez E.L."/>
            <person name="Dubchak I."/>
            <person name="Garcia-Fernandez J."/>
            <person name="Gibson-Brown J.J."/>
            <person name="Grigoriev I.V."/>
            <person name="Horton A.C."/>
            <person name="de Jong P.J."/>
            <person name="Jurka J."/>
            <person name="Kapitonov V.V."/>
            <person name="Kohara Y."/>
            <person name="Kuroki Y."/>
            <person name="Lindquist E."/>
            <person name="Lucas S."/>
            <person name="Osoegawa K."/>
            <person name="Pennacchio L.A."/>
            <person name="Salamov A.A."/>
            <person name="Satou Y."/>
            <person name="Sauka-Spengler T."/>
            <person name="Schmutz J."/>
            <person name="Shin-I T."/>
            <person name="Toyoda A."/>
            <person name="Bronner-Fraser M."/>
            <person name="Fujiyama A."/>
            <person name="Holland L.Z."/>
            <person name="Holland P.W.H."/>
            <person name="Satoh N."/>
            <person name="Rokhsar D.S."/>
        </authorList>
    </citation>
    <scope>NUCLEOTIDE SEQUENCE [LARGE SCALE GENOMIC DNA]</scope>
    <source>
        <strain evidence="5">S238N-H82</strain>
        <tissue evidence="5">Testes</tissue>
    </source>
</reference>
<dbReference type="AlphaFoldDB" id="C3XSW9"/>
<feature type="compositionally biased region" description="Acidic residues" evidence="3">
    <location>
        <begin position="52"/>
        <end position="62"/>
    </location>
</feature>
<evidence type="ECO:0000313" key="5">
    <source>
        <dbReference type="EMBL" id="EEN68837.1"/>
    </source>
</evidence>
<dbReference type="InParanoid" id="C3XSW9"/>
<dbReference type="EMBL" id="GG666460">
    <property type="protein sequence ID" value="EEN68837.1"/>
    <property type="molecule type" value="Genomic_DNA"/>
</dbReference>
<protein>
    <submittedName>
        <fullName evidence="5">Uncharacterized protein</fullName>
    </submittedName>
</protein>
<dbReference type="Gene3D" id="2.60.40.2080">
    <property type="match status" value="1"/>
</dbReference>
<dbReference type="InterPro" id="IPR051663">
    <property type="entry name" value="CLec_Tetranectin-domain"/>
</dbReference>
<organism>
    <name type="scientific">Branchiostoma floridae</name>
    <name type="common">Florida lancelet</name>
    <name type="synonym">Amphioxus</name>
    <dbReference type="NCBI Taxonomy" id="7739"/>
    <lineage>
        <taxon>Eukaryota</taxon>
        <taxon>Metazoa</taxon>
        <taxon>Chordata</taxon>
        <taxon>Cephalochordata</taxon>
        <taxon>Leptocardii</taxon>
        <taxon>Amphioxiformes</taxon>
        <taxon>Branchiostomatidae</taxon>
        <taxon>Branchiostoma</taxon>
    </lineage>
</organism>
<evidence type="ECO:0000256" key="3">
    <source>
        <dbReference type="SAM" id="MobiDB-lite"/>
    </source>
</evidence>
<keyword evidence="4" id="KW-1133">Transmembrane helix</keyword>
<evidence type="ECO:0000256" key="1">
    <source>
        <dbReference type="ARBA" id="ARBA00022734"/>
    </source>
</evidence>
<keyword evidence="4" id="KW-0812">Transmembrane</keyword>
<dbReference type="PANTHER" id="PTHR22799">
    <property type="entry name" value="TETRANECTIN-RELATED"/>
    <property type="match status" value="1"/>
</dbReference>
<dbReference type="SUPFAM" id="SSF141086">
    <property type="entry name" value="Agglutinin HPA-like"/>
    <property type="match status" value="1"/>
</dbReference>
<accession>C3XSW9</accession>
<dbReference type="GO" id="GO:0030246">
    <property type="term" value="F:carbohydrate binding"/>
    <property type="evidence" value="ECO:0007669"/>
    <property type="project" value="UniProtKB-KW"/>
</dbReference>
<keyword evidence="4" id="KW-0472">Membrane</keyword>
<feature type="compositionally biased region" description="Low complexity" evidence="3">
    <location>
        <begin position="353"/>
        <end position="367"/>
    </location>
</feature>
<evidence type="ECO:0000256" key="4">
    <source>
        <dbReference type="SAM" id="Phobius"/>
    </source>
</evidence>